<sequence length="580" mass="64572">MQPNSAPAPPDPRPRPRVIPGGYDLDTPPIHITPLPGESAVSWLRRAAVRYQISPRNVLRAGGATRQISSTRAATTRITSPRNTYTARLGLTAEERQQLRDRTDLGQALDSYARVYQHSDARSAGTSSRFCPACLAVETSIWDKDWTNPLLAVCPDHDLLLLDRCPACQAVPYASPAWLSEPLELWRCTARTTAPPGTGRRVRLWCGHDLRTAPAASATDELARAQRLLFDLAHDPDDPIKLCGITVTRRIGFDAMVELLAAALHDRGARFLDLSEPTSEIALGLADTLLVFESADPGEAGDRLQELVLPTGRQAPITLNAATSSAKNPLLGALQLGHHRKHLSATSHLVYRTGATHPRYPLPLNAPRTAEHHLVLPEHATTGRPLTLARIPQVIWPGTLPGLDESDPIARAEISLLLAHLGTTRPWSHLTLDLCLPRTFHTALARRIRTRRAHGTWTTLLARLDELHERLQAHPPWPNYRHRRILADDLLLLDRALAMADSDQRRPELAIQRRFWELFTGGDAIFAPHPLTIPADQHAHWRQQRHELDDKQMELFETAFQILDRSSPLLLGRPLSWQPP</sequence>
<dbReference type="Pfam" id="PF06527">
    <property type="entry name" value="TniQ"/>
    <property type="match status" value="1"/>
</dbReference>
<proteinExistence type="predicted"/>
<feature type="compositionally biased region" description="Pro residues" evidence="1">
    <location>
        <begin position="1"/>
        <end position="11"/>
    </location>
</feature>
<dbReference type="Proteomes" id="UP000274327">
    <property type="component" value="Unassembled WGS sequence"/>
</dbReference>
<evidence type="ECO:0000256" key="1">
    <source>
        <dbReference type="SAM" id="MobiDB-lite"/>
    </source>
</evidence>
<dbReference type="EMBL" id="QOCI01000001">
    <property type="protein sequence ID" value="RRR19963.1"/>
    <property type="molecule type" value="Genomic_DNA"/>
</dbReference>
<gene>
    <name evidence="3" type="ORF">DS079_00700</name>
</gene>
<dbReference type="InterPro" id="IPR009492">
    <property type="entry name" value="TniQ"/>
</dbReference>
<dbReference type="GeneID" id="78119550"/>
<reference evidence="3 4" key="1">
    <citation type="submission" date="2018-07" db="EMBL/GenBank/DDBJ databases">
        <title>Brachybacteriurn paraconglorneratum KCTC 9916.</title>
        <authorList>
            <person name="Li Y."/>
        </authorList>
    </citation>
    <scope>NUCLEOTIDE SEQUENCE [LARGE SCALE GENOMIC DNA]</scope>
    <source>
        <strain evidence="3 4">KCTC 9916</strain>
    </source>
</reference>
<evidence type="ECO:0000313" key="3">
    <source>
        <dbReference type="EMBL" id="RRR19963.1"/>
    </source>
</evidence>
<keyword evidence="4" id="KW-1185">Reference proteome</keyword>
<comment type="caution">
    <text evidence="3">The sequence shown here is derived from an EMBL/GenBank/DDBJ whole genome shotgun (WGS) entry which is preliminary data.</text>
</comment>
<feature type="domain" description="TniQ" evidence="2">
    <location>
        <begin position="29"/>
        <end position="161"/>
    </location>
</feature>
<feature type="region of interest" description="Disordered" evidence="1">
    <location>
        <begin position="1"/>
        <end position="21"/>
    </location>
</feature>
<organism evidence="3 4">
    <name type="scientific">Brachybacterium paraconglomeratum</name>
    <dbReference type="NCBI Taxonomy" id="173362"/>
    <lineage>
        <taxon>Bacteria</taxon>
        <taxon>Bacillati</taxon>
        <taxon>Actinomycetota</taxon>
        <taxon>Actinomycetes</taxon>
        <taxon>Micrococcales</taxon>
        <taxon>Dermabacteraceae</taxon>
        <taxon>Brachybacterium</taxon>
    </lineage>
</organism>
<evidence type="ECO:0000259" key="2">
    <source>
        <dbReference type="Pfam" id="PF06527"/>
    </source>
</evidence>
<dbReference type="AlphaFoldDB" id="A0A426SPB2"/>
<accession>A0A426SPB2</accession>
<protein>
    <recommendedName>
        <fullName evidence="2">TniQ domain-containing protein</fullName>
    </recommendedName>
</protein>
<name>A0A426SPB2_9MICO</name>
<dbReference type="RefSeq" id="WP_126984409.1">
    <property type="nucleotide sequence ID" value="NZ_JALXWX010000024.1"/>
</dbReference>
<evidence type="ECO:0000313" key="4">
    <source>
        <dbReference type="Proteomes" id="UP000274327"/>
    </source>
</evidence>